<evidence type="ECO:0000259" key="2">
    <source>
        <dbReference type="Pfam" id="PF12697"/>
    </source>
</evidence>
<dbReference type="Proteomes" id="UP000199666">
    <property type="component" value="Unassembled WGS sequence"/>
</dbReference>
<evidence type="ECO:0000313" key="4">
    <source>
        <dbReference type="Proteomes" id="UP000199666"/>
    </source>
</evidence>
<name>A0A1I2WGY3_9SPHI</name>
<reference evidence="3 4" key="1">
    <citation type="submission" date="2016-10" db="EMBL/GenBank/DDBJ databases">
        <authorList>
            <person name="de Groot N.N."/>
        </authorList>
    </citation>
    <scope>NUCLEOTIDE SEQUENCE [LARGE SCALE GENOMIC DNA]</scope>
    <source>
        <strain evidence="3 4">DSM 18684</strain>
    </source>
</reference>
<dbReference type="Gene3D" id="3.40.50.1820">
    <property type="entry name" value="alpha/beta hydrolase"/>
    <property type="match status" value="1"/>
</dbReference>
<dbReference type="RefSeq" id="WP_090993014.1">
    <property type="nucleotide sequence ID" value="NZ_FOPP01000004.1"/>
</dbReference>
<organism evidence="3 4">
    <name type="scientific">Pedobacter insulae</name>
    <dbReference type="NCBI Taxonomy" id="414048"/>
    <lineage>
        <taxon>Bacteria</taxon>
        <taxon>Pseudomonadati</taxon>
        <taxon>Bacteroidota</taxon>
        <taxon>Sphingobacteriia</taxon>
        <taxon>Sphingobacteriales</taxon>
        <taxon>Sphingobacteriaceae</taxon>
        <taxon>Pedobacter</taxon>
    </lineage>
</organism>
<comment type="similarity">
    <text evidence="1">Belongs to the AB hydrolase superfamily.</text>
</comment>
<evidence type="ECO:0000313" key="3">
    <source>
        <dbReference type="EMBL" id="SFH00508.1"/>
    </source>
</evidence>
<dbReference type="EMBL" id="FOPP01000004">
    <property type="protein sequence ID" value="SFH00508.1"/>
    <property type="molecule type" value="Genomic_DNA"/>
</dbReference>
<dbReference type="OrthoDB" id="9780932at2"/>
<dbReference type="SUPFAM" id="SSF53474">
    <property type="entry name" value="alpha/beta-Hydrolases"/>
    <property type="match status" value="1"/>
</dbReference>
<keyword evidence="4" id="KW-1185">Reference proteome</keyword>
<evidence type="ECO:0000256" key="1">
    <source>
        <dbReference type="ARBA" id="ARBA00008645"/>
    </source>
</evidence>
<protein>
    <submittedName>
        <fullName evidence="3">Pimeloyl-ACP methyl ester carboxylesterase</fullName>
    </submittedName>
</protein>
<dbReference type="AlphaFoldDB" id="A0A1I2WGY3"/>
<gene>
    <name evidence="3" type="ORF">SAMN04489864_10443</name>
</gene>
<dbReference type="Pfam" id="PF12697">
    <property type="entry name" value="Abhydrolase_6"/>
    <property type="match status" value="1"/>
</dbReference>
<dbReference type="STRING" id="414048.SAMN04489864_10443"/>
<feature type="domain" description="AB hydrolase-1" evidence="2">
    <location>
        <begin position="20"/>
        <end position="257"/>
    </location>
</feature>
<dbReference type="InterPro" id="IPR000073">
    <property type="entry name" value="AB_hydrolase_1"/>
</dbReference>
<proteinExistence type="inferred from homology"/>
<sequence>MTDIVKRNNVSIFGSGSKTMVLAHGYGCDKQVWNDISAAFEKDYSIVTFDYVGAGGSDLTAYNSERYSTLDGYAKDILEIYHALSLKDTIFVGHSVSSMIGLLAANQRPEYFEKLIFLGPSPRYLNDEEYHGGFERSDLEDLFEMMDSNYLGWSKALAPAFMANPDKPELGERLTNNFCATDPIIAREFARTTFLADNRSDLKYLITPSLTLQCTADIVAPMEVGQYMHEQLKDNTMVILEATGHCPHMSAPDETINAIKAYLN</sequence>
<dbReference type="InterPro" id="IPR029058">
    <property type="entry name" value="AB_hydrolase_fold"/>
</dbReference>
<dbReference type="PANTHER" id="PTHR43039">
    <property type="entry name" value="ESTERASE-RELATED"/>
    <property type="match status" value="1"/>
</dbReference>
<accession>A0A1I2WGY3</accession>